<comment type="caution">
    <text evidence="5">The sequence shown here is derived from an EMBL/GenBank/DDBJ whole genome shotgun (WGS) entry which is preliminary data.</text>
</comment>
<accession>A0A0G2FAJ6</accession>
<evidence type="ECO:0000256" key="4">
    <source>
        <dbReference type="ARBA" id="ARBA00023004"/>
    </source>
</evidence>
<dbReference type="Proteomes" id="UP000034680">
    <property type="component" value="Unassembled WGS sequence"/>
</dbReference>
<reference evidence="5 6" key="2">
    <citation type="submission" date="2015-05" db="EMBL/GenBank/DDBJ databases">
        <authorList>
            <person name="Morales-Cruz A."/>
            <person name="Amrine K.C."/>
            <person name="Cantu D."/>
        </authorList>
    </citation>
    <scope>NUCLEOTIDE SEQUENCE [LARGE SCALE GENOMIC DNA]</scope>
    <source>
        <strain evidence="5">DA912</strain>
    </source>
</reference>
<keyword evidence="3" id="KW-0479">Metal-binding</keyword>
<dbReference type="PRINTS" id="PR00463">
    <property type="entry name" value="EP450I"/>
</dbReference>
<dbReference type="GO" id="GO:0020037">
    <property type="term" value="F:heme binding"/>
    <property type="evidence" value="ECO:0007669"/>
    <property type="project" value="InterPro"/>
</dbReference>
<evidence type="ECO:0000256" key="1">
    <source>
        <dbReference type="ARBA" id="ARBA00010617"/>
    </source>
</evidence>
<dbReference type="AlphaFoldDB" id="A0A0G2FAJ6"/>
<dbReference type="Gene3D" id="1.10.630.10">
    <property type="entry name" value="Cytochrome P450"/>
    <property type="match status" value="1"/>
</dbReference>
<dbReference type="SUPFAM" id="SSF48264">
    <property type="entry name" value="Cytochrome P450"/>
    <property type="match status" value="1"/>
</dbReference>
<dbReference type="PANTHER" id="PTHR24305:SF166">
    <property type="entry name" value="CYTOCHROME P450 12A4, MITOCHONDRIAL-RELATED"/>
    <property type="match status" value="1"/>
</dbReference>
<dbReference type="EMBL" id="LCUC01000406">
    <property type="protein sequence ID" value="KKY31211.1"/>
    <property type="molecule type" value="Genomic_DNA"/>
</dbReference>
<sequence>MPGAVGLSPILVAGPDALRDILNTNSYDFQKPWGVRAFLGRAIGWDLIMSEGAEHKYQKKILTPAFHFRRIRELYNLMWEKTDILLEELEKDVAKKSRRKLTLDIIGPTAMGRDFKSLTAERNDVADAFIELLRPEFSRLVFLGMHFMIPEWLIRVLPFKENKVLNEIGTFLRGVCRDIIEQKKFALQEGGDLSEHDVLSRIIQTGDFTDAEVGDQMLTFLAAGHETTASALTWTCYLCAKYPETQRKLRAEIHEAIPAHDAAITSDLLEGMPYLNGVCEETLRHQ</sequence>
<dbReference type="InterPro" id="IPR036396">
    <property type="entry name" value="Cyt_P450_sf"/>
</dbReference>
<dbReference type="GO" id="GO:0004497">
    <property type="term" value="F:monooxygenase activity"/>
    <property type="evidence" value="ECO:0007669"/>
    <property type="project" value="InterPro"/>
</dbReference>
<dbReference type="InterPro" id="IPR050121">
    <property type="entry name" value="Cytochrome_P450_monoxygenase"/>
</dbReference>
<reference evidence="5 6" key="1">
    <citation type="submission" date="2015-05" db="EMBL/GenBank/DDBJ databases">
        <title>Distinctive expansion of gene families associated with plant cell wall degradation and secondary metabolism in the genomes of grapevine trunk pathogens.</title>
        <authorList>
            <person name="Lawrence D.P."/>
            <person name="Travadon R."/>
            <person name="Rolshausen P.E."/>
            <person name="Baumgartner K."/>
        </authorList>
    </citation>
    <scope>NUCLEOTIDE SEQUENCE [LARGE SCALE GENOMIC DNA]</scope>
    <source>
        <strain evidence="5">DA912</strain>
    </source>
</reference>
<proteinExistence type="inferred from homology"/>
<comment type="similarity">
    <text evidence="1">Belongs to the cytochrome P450 family.</text>
</comment>
<dbReference type="Pfam" id="PF00067">
    <property type="entry name" value="p450"/>
    <property type="match status" value="1"/>
</dbReference>
<dbReference type="GO" id="GO:0005506">
    <property type="term" value="F:iron ion binding"/>
    <property type="evidence" value="ECO:0007669"/>
    <property type="project" value="InterPro"/>
</dbReference>
<name>A0A0G2FAJ6_9PEZI</name>
<dbReference type="STRING" id="1214573.A0A0G2FAJ6"/>
<keyword evidence="2" id="KW-0349">Heme</keyword>
<gene>
    <name evidence="5" type="ORF">UCDDA912_g08852</name>
</gene>
<evidence type="ECO:0000256" key="2">
    <source>
        <dbReference type="ARBA" id="ARBA00022617"/>
    </source>
</evidence>
<evidence type="ECO:0000313" key="5">
    <source>
        <dbReference type="EMBL" id="KKY31211.1"/>
    </source>
</evidence>
<dbReference type="GO" id="GO:0016705">
    <property type="term" value="F:oxidoreductase activity, acting on paired donors, with incorporation or reduction of molecular oxygen"/>
    <property type="evidence" value="ECO:0007669"/>
    <property type="project" value="InterPro"/>
</dbReference>
<dbReference type="OrthoDB" id="1470350at2759"/>
<evidence type="ECO:0000313" key="6">
    <source>
        <dbReference type="Proteomes" id="UP000034680"/>
    </source>
</evidence>
<dbReference type="InterPro" id="IPR001128">
    <property type="entry name" value="Cyt_P450"/>
</dbReference>
<dbReference type="InterPro" id="IPR002401">
    <property type="entry name" value="Cyt_P450_E_grp-I"/>
</dbReference>
<keyword evidence="6" id="KW-1185">Reference proteome</keyword>
<organism evidence="5 6">
    <name type="scientific">Diaporthe ampelina</name>
    <dbReference type="NCBI Taxonomy" id="1214573"/>
    <lineage>
        <taxon>Eukaryota</taxon>
        <taxon>Fungi</taxon>
        <taxon>Dikarya</taxon>
        <taxon>Ascomycota</taxon>
        <taxon>Pezizomycotina</taxon>
        <taxon>Sordariomycetes</taxon>
        <taxon>Sordariomycetidae</taxon>
        <taxon>Diaporthales</taxon>
        <taxon>Diaporthaceae</taxon>
        <taxon>Diaporthe</taxon>
    </lineage>
</organism>
<dbReference type="PANTHER" id="PTHR24305">
    <property type="entry name" value="CYTOCHROME P450"/>
    <property type="match status" value="1"/>
</dbReference>
<keyword evidence="4" id="KW-0408">Iron</keyword>
<evidence type="ECO:0000256" key="3">
    <source>
        <dbReference type="ARBA" id="ARBA00022723"/>
    </source>
</evidence>
<protein>
    <submittedName>
        <fullName evidence="5">Putative cytochrome p450</fullName>
    </submittedName>
</protein>